<sequence length="161" mass="18389">MLEEQWADPEFLLQFFKANETLLSNSIYSHYTVREAVLKTIKDAQILFNQLYDIAEAGFEDPQENLSQFFVPLHKSDAALLVQHQQCKAYGLEIADGWLRLYAIRLSANSFIITGGGIKLVRTMQESILLNNELTVLKNVQQFLIDHNILDVDDIVSDNTI</sequence>
<keyword evidence="2" id="KW-1185">Reference proteome</keyword>
<dbReference type="KEGG" id="aev:EI546_03365"/>
<dbReference type="EMBL" id="CP034951">
    <property type="protein sequence ID" value="QAA80825.1"/>
    <property type="molecule type" value="Genomic_DNA"/>
</dbReference>
<name>A0A410G0Q3_9FLAO</name>
<gene>
    <name evidence="1" type="ORF">EI546_03365</name>
</gene>
<protein>
    <submittedName>
        <fullName evidence="1">Uncharacterized protein</fullName>
    </submittedName>
</protein>
<dbReference type="RefSeq" id="WP_128249220.1">
    <property type="nucleotide sequence ID" value="NZ_CP034951.1"/>
</dbReference>
<reference evidence="1 2" key="1">
    <citation type="submission" date="2019-01" db="EMBL/GenBank/DDBJ databases">
        <title>Complete genome sequencing of Aequorivita sp. H23M31.</title>
        <authorList>
            <person name="Bae J.-W."/>
        </authorList>
    </citation>
    <scope>NUCLEOTIDE SEQUENCE [LARGE SCALE GENOMIC DNA]</scope>
    <source>
        <strain evidence="1 2">H23M31</strain>
    </source>
</reference>
<dbReference type="Proteomes" id="UP000285517">
    <property type="component" value="Chromosome"/>
</dbReference>
<evidence type="ECO:0000313" key="1">
    <source>
        <dbReference type="EMBL" id="QAA80825.1"/>
    </source>
</evidence>
<proteinExistence type="predicted"/>
<dbReference type="OrthoDB" id="1067077at2"/>
<accession>A0A410G0Q3</accession>
<evidence type="ECO:0000313" key="2">
    <source>
        <dbReference type="Proteomes" id="UP000285517"/>
    </source>
</evidence>
<organism evidence="1 2">
    <name type="scientific">Aequorivita ciconiae</name>
    <dbReference type="NCBI Taxonomy" id="2494375"/>
    <lineage>
        <taxon>Bacteria</taxon>
        <taxon>Pseudomonadati</taxon>
        <taxon>Bacteroidota</taxon>
        <taxon>Flavobacteriia</taxon>
        <taxon>Flavobacteriales</taxon>
        <taxon>Flavobacteriaceae</taxon>
        <taxon>Aequorivita</taxon>
    </lineage>
</organism>
<dbReference type="AlphaFoldDB" id="A0A410G0Q3"/>